<keyword evidence="1" id="KW-1185">Reference proteome</keyword>
<proteinExistence type="predicted"/>
<organism evidence="1 2">
    <name type="scientific">Danio rerio</name>
    <name type="common">Zebrafish</name>
    <name type="synonym">Brachydanio rerio</name>
    <dbReference type="NCBI Taxonomy" id="7955"/>
    <lineage>
        <taxon>Eukaryota</taxon>
        <taxon>Metazoa</taxon>
        <taxon>Chordata</taxon>
        <taxon>Craniata</taxon>
        <taxon>Vertebrata</taxon>
        <taxon>Euteleostomi</taxon>
        <taxon>Actinopterygii</taxon>
        <taxon>Neopterygii</taxon>
        <taxon>Teleostei</taxon>
        <taxon>Ostariophysi</taxon>
        <taxon>Cypriniformes</taxon>
        <taxon>Danionidae</taxon>
        <taxon>Danioninae</taxon>
        <taxon>Danio</taxon>
    </lineage>
</organism>
<dbReference type="RefSeq" id="XP_073796976.1">
    <property type="nucleotide sequence ID" value="XM_073940875.1"/>
</dbReference>
<evidence type="ECO:0000313" key="1">
    <source>
        <dbReference type="Proteomes" id="UP000000437"/>
    </source>
</evidence>
<accession>A0AC58IRW1</accession>
<dbReference type="Proteomes" id="UP000000437">
    <property type="component" value="Chromosome 24"/>
</dbReference>
<gene>
    <name evidence="2" type="primary">LOC141380722</name>
</gene>
<protein>
    <submittedName>
        <fullName evidence="2">Uncharacterized protein isoform X2</fullName>
    </submittedName>
</protein>
<sequence length="201" mass="22407">MFLTQFTNFTVVLLFVAEGSSVKIHNGGNTTLPCSIKADREINWIITDGNQTFIRIMKLEYTDGEQSRPEPTNIHPSYFGRIRSVSSSTNTHSLLLLNITEDDLLLFCCTECRLEQTHCTKLDSAVLISVYLPVVGVLLLLLLLSSVCVCWRAAEMQKGCGITCGRCHEEWTLDSVQGVKSLNDWTLAEVLYAPIQSNKSS</sequence>
<name>A0AC58IRW1_DANRE</name>
<reference evidence="2" key="1">
    <citation type="submission" date="2025-08" db="UniProtKB">
        <authorList>
            <consortium name="RefSeq"/>
        </authorList>
    </citation>
    <scope>IDENTIFICATION</scope>
    <source>
        <strain evidence="2">Tuebingen</strain>
        <tissue evidence="2">Fibroblasts and whole tissue</tissue>
    </source>
</reference>
<evidence type="ECO:0000313" key="2">
    <source>
        <dbReference type="RefSeq" id="XP_073796976.1"/>
    </source>
</evidence>